<dbReference type="HOGENOM" id="CLU_2347491_0_0_1"/>
<sequence>MLITQADVHDITPALLDTILSKAGRARSGKDLPRLIIRSVVRPLYQYFNHKQAFVSNKMICVLSCQMYMFVHPKLAVADERKLDKGKVVWNAVIYVW</sequence>
<organism evidence="1 2">
    <name type="scientific">Piloderma croceum (strain F 1598)</name>
    <dbReference type="NCBI Taxonomy" id="765440"/>
    <lineage>
        <taxon>Eukaryota</taxon>
        <taxon>Fungi</taxon>
        <taxon>Dikarya</taxon>
        <taxon>Basidiomycota</taxon>
        <taxon>Agaricomycotina</taxon>
        <taxon>Agaricomycetes</taxon>
        <taxon>Agaricomycetidae</taxon>
        <taxon>Atheliales</taxon>
        <taxon>Atheliaceae</taxon>
        <taxon>Piloderma</taxon>
    </lineage>
</organism>
<gene>
    <name evidence="1" type="ORF">PILCRDRAFT_828610</name>
</gene>
<dbReference type="EMBL" id="KN833068">
    <property type="protein sequence ID" value="KIM74045.1"/>
    <property type="molecule type" value="Genomic_DNA"/>
</dbReference>
<evidence type="ECO:0000313" key="2">
    <source>
        <dbReference type="Proteomes" id="UP000054166"/>
    </source>
</evidence>
<reference evidence="1 2" key="1">
    <citation type="submission" date="2014-04" db="EMBL/GenBank/DDBJ databases">
        <authorList>
            <consortium name="DOE Joint Genome Institute"/>
            <person name="Kuo A."/>
            <person name="Tarkka M."/>
            <person name="Buscot F."/>
            <person name="Kohler A."/>
            <person name="Nagy L.G."/>
            <person name="Floudas D."/>
            <person name="Copeland A."/>
            <person name="Barry K.W."/>
            <person name="Cichocki N."/>
            <person name="Veneault-Fourrey C."/>
            <person name="LaButti K."/>
            <person name="Lindquist E.A."/>
            <person name="Lipzen A."/>
            <person name="Lundell T."/>
            <person name="Morin E."/>
            <person name="Murat C."/>
            <person name="Sun H."/>
            <person name="Tunlid A."/>
            <person name="Henrissat B."/>
            <person name="Grigoriev I.V."/>
            <person name="Hibbett D.S."/>
            <person name="Martin F."/>
            <person name="Nordberg H.P."/>
            <person name="Cantor M.N."/>
            <person name="Hua S.X."/>
        </authorList>
    </citation>
    <scope>NUCLEOTIDE SEQUENCE [LARGE SCALE GENOMIC DNA]</scope>
    <source>
        <strain evidence="1 2">F 1598</strain>
    </source>
</reference>
<protein>
    <submittedName>
        <fullName evidence="1">Uncharacterized protein</fullName>
    </submittedName>
</protein>
<name>A0A0C3EN82_PILCF</name>
<dbReference type="AlphaFoldDB" id="A0A0C3EN82"/>
<proteinExistence type="predicted"/>
<keyword evidence="2" id="KW-1185">Reference proteome</keyword>
<evidence type="ECO:0000313" key="1">
    <source>
        <dbReference type="EMBL" id="KIM74045.1"/>
    </source>
</evidence>
<reference evidence="2" key="2">
    <citation type="submission" date="2015-01" db="EMBL/GenBank/DDBJ databases">
        <title>Evolutionary Origins and Diversification of the Mycorrhizal Mutualists.</title>
        <authorList>
            <consortium name="DOE Joint Genome Institute"/>
            <consortium name="Mycorrhizal Genomics Consortium"/>
            <person name="Kohler A."/>
            <person name="Kuo A."/>
            <person name="Nagy L.G."/>
            <person name="Floudas D."/>
            <person name="Copeland A."/>
            <person name="Barry K.W."/>
            <person name="Cichocki N."/>
            <person name="Veneault-Fourrey C."/>
            <person name="LaButti K."/>
            <person name="Lindquist E.A."/>
            <person name="Lipzen A."/>
            <person name="Lundell T."/>
            <person name="Morin E."/>
            <person name="Murat C."/>
            <person name="Riley R."/>
            <person name="Ohm R."/>
            <person name="Sun H."/>
            <person name="Tunlid A."/>
            <person name="Henrissat B."/>
            <person name="Grigoriev I.V."/>
            <person name="Hibbett D.S."/>
            <person name="Martin F."/>
        </authorList>
    </citation>
    <scope>NUCLEOTIDE SEQUENCE [LARGE SCALE GENOMIC DNA]</scope>
    <source>
        <strain evidence="2">F 1598</strain>
    </source>
</reference>
<dbReference type="Proteomes" id="UP000054166">
    <property type="component" value="Unassembled WGS sequence"/>
</dbReference>
<accession>A0A0C3EN82</accession>
<dbReference type="InParanoid" id="A0A0C3EN82"/>